<dbReference type="AlphaFoldDB" id="A0A9C7PVM9"/>
<proteinExistence type="predicted"/>
<reference evidence="1" key="1">
    <citation type="journal article" date="2022" name="Proc. Natl. Acad. Sci. U.S.A.">
        <title>Life cycle and functional genomics of the unicellular red alga Galdieria for elucidating algal and plant evolution and industrial use.</title>
        <authorList>
            <person name="Hirooka S."/>
            <person name="Itabashi T."/>
            <person name="Ichinose T.M."/>
            <person name="Onuma R."/>
            <person name="Fujiwara T."/>
            <person name="Yamashita S."/>
            <person name="Jong L.W."/>
            <person name="Tomita R."/>
            <person name="Iwane A.H."/>
            <person name="Miyagishima S.Y."/>
        </authorList>
    </citation>
    <scope>NUCLEOTIDE SEQUENCE</scope>
    <source>
        <strain evidence="1">NBRC 102759</strain>
    </source>
</reference>
<reference evidence="1" key="2">
    <citation type="submission" date="2022-01" db="EMBL/GenBank/DDBJ databases">
        <authorList>
            <person name="Hirooka S."/>
            <person name="Miyagishima S.Y."/>
        </authorList>
    </citation>
    <scope>NUCLEOTIDE SEQUENCE</scope>
    <source>
        <strain evidence="1">NBRC 102759</strain>
    </source>
</reference>
<keyword evidence="2" id="KW-1185">Reference proteome</keyword>
<evidence type="ECO:0000313" key="2">
    <source>
        <dbReference type="Proteomes" id="UP001061958"/>
    </source>
</evidence>
<evidence type="ECO:0000313" key="1">
    <source>
        <dbReference type="EMBL" id="GJQ11360.1"/>
    </source>
</evidence>
<accession>A0A9C7PVM9</accession>
<organism evidence="1 2">
    <name type="scientific">Galdieria partita</name>
    <dbReference type="NCBI Taxonomy" id="83374"/>
    <lineage>
        <taxon>Eukaryota</taxon>
        <taxon>Rhodophyta</taxon>
        <taxon>Bangiophyceae</taxon>
        <taxon>Galdieriales</taxon>
        <taxon>Galdieriaceae</taxon>
        <taxon>Galdieria</taxon>
    </lineage>
</organism>
<name>A0A9C7PVM9_9RHOD</name>
<comment type="caution">
    <text evidence="1">The sequence shown here is derived from an EMBL/GenBank/DDBJ whole genome shotgun (WGS) entry which is preliminary data.</text>
</comment>
<dbReference type="OrthoDB" id="10400743at2759"/>
<sequence length="138" mass="16214">MQSTKILLVNRRRTESIYTRGLQDHFMLREIDDVVADYVFVEENSDPVAFLVIDEDSSEDSEVILARELRESYSLYFILFPVLVPSYNEKFLRFQDKFEDTDYISILPVFGDHTMVVLSILEILENVEKIRTSSYSIE</sequence>
<dbReference type="EMBL" id="BQMJ01000023">
    <property type="protein sequence ID" value="GJQ11360.1"/>
    <property type="molecule type" value="Genomic_DNA"/>
</dbReference>
<gene>
    <name evidence="1" type="ORF">GpartN1_g3151.t1</name>
</gene>
<protein>
    <submittedName>
        <fullName evidence="1">Uncharacterized protein</fullName>
    </submittedName>
</protein>
<dbReference type="Proteomes" id="UP001061958">
    <property type="component" value="Unassembled WGS sequence"/>
</dbReference>